<name>A0A5A7PDC7_STRAF</name>
<proteinExistence type="predicted"/>
<dbReference type="EMBL" id="BKCP01004405">
    <property type="protein sequence ID" value="GER30955.1"/>
    <property type="molecule type" value="Genomic_DNA"/>
</dbReference>
<evidence type="ECO:0000313" key="1">
    <source>
        <dbReference type="EMBL" id="GER30955.1"/>
    </source>
</evidence>
<comment type="caution">
    <text evidence="1">The sequence shown here is derived from an EMBL/GenBank/DDBJ whole genome shotgun (WGS) entry which is preliminary data.</text>
</comment>
<dbReference type="InterPro" id="IPR012340">
    <property type="entry name" value="NA-bd_OB-fold"/>
</dbReference>
<evidence type="ECO:0000313" key="2">
    <source>
        <dbReference type="Proteomes" id="UP000325081"/>
    </source>
</evidence>
<dbReference type="Gene3D" id="2.40.50.140">
    <property type="entry name" value="Nucleic acid-binding proteins"/>
    <property type="match status" value="1"/>
</dbReference>
<keyword evidence="2" id="KW-1185">Reference proteome</keyword>
<organism evidence="1 2">
    <name type="scientific">Striga asiatica</name>
    <name type="common">Asiatic witchweed</name>
    <name type="synonym">Buchnera asiatica</name>
    <dbReference type="NCBI Taxonomy" id="4170"/>
    <lineage>
        <taxon>Eukaryota</taxon>
        <taxon>Viridiplantae</taxon>
        <taxon>Streptophyta</taxon>
        <taxon>Embryophyta</taxon>
        <taxon>Tracheophyta</taxon>
        <taxon>Spermatophyta</taxon>
        <taxon>Magnoliopsida</taxon>
        <taxon>eudicotyledons</taxon>
        <taxon>Gunneridae</taxon>
        <taxon>Pentapetalae</taxon>
        <taxon>asterids</taxon>
        <taxon>lamiids</taxon>
        <taxon>Lamiales</taxon>
        <taxon>Orobanchaceae</taxon>
        <taxon>Buchnereae</taxon>
        <taxon>Striga</taxon>
    </lineage>
</organism>
<protein>
    <submittedName>
        <fullName evidence="1">Nucleic acid-binding</fullName>
    </submittedName>
</protein>
<dbReference type="OrthoDB" id="914072at2759"/>
<dbReference type="SUPFAM" id="SSF50249">
    <property type="entry name" value="Nucleic acid-binding proteins"/>
    <property type="match status" value="1"/>
</dbReference>
<sequence>MSCTLWGEYVDYLVNHLANTNEGDSVVIVVQICRPKMFQRQIRVSNTFNVTKLIINGDTLEINEFRNRFNIQGRVERKSLKAQSQFFKTIDGLHATEEAGNYYVCARIIQFNCDRQWSYIASNNC</sequence>
<dbReference type="Proteomes" id="UP000325081">
    <property type="component" value="Unassembled WGS sequence"/>
</dbReference>
<dbReference type="AlphaFoldDB" id="A0A5A7PDC7"/>
<gene>
    <name evidence="1" type="ORF">STAS_06926</name>
</gene>
<accession>A0A5A7PDC7</accession>
<dbReference type="CDD" id="cd04481">
    <property type="entry name" value="RPA1_DBD_B_like"/>
    <property type="match status" value="1"/>
</dbReference>
<reference evidence="2" key="1">
    <citation type="journal article" date="2019" name="Curr. Biol.">
        <title>Genome Sequence of Striga asiatica Provides Insight into the Evolution of Plant Parasitism.</title>
        <authorList>
            <person name="Yoshida S."/>
            <person name="Kim S."/>
            <person name="Wafula E.K."/>
            <person name="Tanskanen J."/>
            <person name="Kim Y.M."/>
            <person name="Honaas L."/>
            <person name="Yang Z."/>
            <person name="Spallek T."/>
            <person name="Conn C.E."/>
            <person name="Ichihashi Y."/>
            <person name="Cheong K."/>
            <person name="Cui S."/>
            <person name="Der J.P."/>
            <person name="Gundlach H."/>
            <person name="Jiao Y."/>
            <person name="Hori C."/>
            <person name="Ishida J.K."/>
            <person name="Kasahara H."/>
            <person name="Kiba T."/>
            <person name="Kim M.S."/>
            <person name="Koo N."/>
            <person name="Laohavisit A."/>
            <person name="Lee Y.H."/>
            <person name="Lumba S."/>
            <person name="McCourt P."/>
            <person name="Mortimer J.C."/>
            <person name="Mutuku J.M."/>
            <person name="Nomura T."/>
            <person name="Sasaki-Sekimoto Y."/>
            <person name="Seto Y."/>
            <person name="Wang Y."/>
            <person name="Wakatake T."/>
            <person name="Sakakibara H."/>
            <person name="Demura T."/>
            <person name="Yamaguchi S."/>
            <person name="Yoneyama K."/>
            <person name="Manabe R.I."/>
            <person name="Nelson D.C."/>
            <person name="Schulman A.H."/>
            <person name="Timko M.P."/>
            <person name="dePamphilis C.W."/>
            <person name="Choi D."/>
            <person name="Shirasu K."/>
        </authorList>
    </citation>
    <scope>NUCLEOTIDE SEQUENCE [LARGE SCALE GENOMIC DNA]</scope>
    <source>
        <strain evidence="2">cv. UVA1</strain>
    </source>
</reference>